<evidence type="ECO:0000313" key="5">
    <source>
        <dbReference type="Proteomes" id="UP000050761"/>
    </source>
</evidence>
<dbReference type="PROSITE" id="PS51864">
    <property type="entry name" value="ASTACIN"/>
    <property type="match status" value="1"/>
</dbReference>
<dbReference type="SUPFAM" id="SSF55486">
    <property type="entry name" value="Metalloproteases ('zincins'), catalytic domain"/>
    <property type="match status" value="1"/>
</dbReference>
<dbReference type="PANTHER" id="PTHR10127">
    <property type="entry name" value="DISCOIDIN, CUB, EGF, LAMININ , AND ZINC METALLOPROTEASE DOMAIN CONTAINING"/>
    <property type="match status" value="1"/>
</dbReference>
<dbReference type="AlphaFoldDB" id="A0A3P7ZAC3"/>
<protein>
    <submittedName>
        <fullName evidence="6">ZnMc domain-containing protein</fullName>
    </submittedName>
</protein>
<feature type="domain" description="Peptidase M12A" evidence="3">
    <location>
        <begin position="211"/>
        <end position="344"/>
    </location>
</feature>
<organism evidence="4">
    <name type="scientific">Heligmosomoides polygyrus</name>
    <name type="common">Parasitic roundworm</name>
    <dbReference type="NCBI Taxonomy" id="6339"/>
    <lineage>
        <taxon>Eukaryota</taxon>
        <taxon>Metazoa</taxon>
        <taxon>Ecdysozoa</taxon>
        <taxon>Nematoda</taxon>
        <taxon>Chromadorea</taxon>
        <taxon>Rhabditida</taxon>
        <taxon>Rhabditina</taxon>
        <taxon>Rhabditomorpha</taxon>
        <taxon>Strongyloidea</taxon>
        <taxon>Heligmosomidae</taxon>
        <taxon>Heligmosomoides</taxon>
    </lineage>
</organism>
<dbReference type="InterPro" id="IPR024079">
    <property type="entry name" value="MetalloPept_cat_dom_sf"/>
</dbReference>
<evidence type="ECO:0000256" key="2">
    <source>
        <dbReference type="PROSITE-ProRule" id="PRU01211"/>
    </source>
</evidence>
<keyword evidence="5" id="KW-1185">Reference proteome</keyword>
<dbReference type="Pfam" id="PF01400">
    <property type="entry name" value="Astacin"/>
    <property type="match status" value="1"/>
</dbReference>
<reference evidence="4 5" key="1">
    <citation type="submission" date="2018-11" db="EMBL/GenBank/DDBJ databases">
        <authorList>
            <consortium name="Pathogen Informatics"/>
        </authorList>
    </citation>
    <scope>NUCLEOTIDE SEQUENCE [LARGE SCALE GENOMIC DNA]</scope>
</reference>
<evidence type="ECO:0000259" key="3">
    <source>
        <dbReference type="PROSITE" id="PS51864"/>
    </source>
</evidence>
<dbReference type="InterPro" id="IPR001506">
    <property type="entry name" value="Peptidase_M12A"/>
</dbReference>
<keyword evidence="1" id="KW-1015">Disulfide bond</keyword>
<sequence>MWSRGPPPPEHVWRRRARRFCRRFPGHPKCSGGRTPLFNEIQNIITTVVREGGKFLPKVPRIFIKDPLAGINPDLVNMARAFVLQLGQISEDAGNKIRNVCRNFKCMEQSQEQLSLKETVVKKMFAFEKGITGKDNTDSINLRLDRTMQVKQALLEKANLSSTVTAADNGIFDKDILLTEKQAHFLLNELGKAGEGADVPPPGTGTAKFKRASVFFEDHPVQKWDLRTPIPYTFDATLAEVDKNDVRNAIKEIEQKTCVRFQYVAAPKGYHINYQKVDSPTFCGLSYIGRVEPANPVYLSFQCGNVDQARNIGLLGQRDAMSAADVEILKKMYCLPGTLYFLKI</sequence>
<dbReference type="GO" id="GO:0006508">
    <property type="term" value="P:proteolysis"/>
    <property type="evidence" value="ECO:0007669"/>
    <property type="project" value="InterPro"/>
</dbReference>
<evidence type="ECO:0000313" key="6">
    <source>
        <dbReference type="WBParaSite" id="HPBE_0001101801-mRNA-1"/>
    </source>
</evidence>
<comment type="caution">
    <text evidence="2">Lacks conserved residue(s) required for the propagation of feature annotation.</text>
</comment>
<evidence type="ECO:0000256" key="1">
    <source>
        <dbReference type="ARBA" id="ARBA00023157"/>
    </source>
</evidence>
<name>A0A3P7ZAC3_HELPZ</name>
<dbReference type="InterPro" id="IPR006026">
    <property type="entry name" value="Peptidase_Metallo"/>
</dbReference>
<proteinExistence type="predicted"/>
<dbReference type="Gene3D" id="3.40.390.10">
    <property type="entry name" value="Collagenase (Catalytic Domain)"/>
    <property type="match status" value="1"/>
</dbReference>
<dbReference type="GO" id="GO:0004222">
    <property type="term" value="F:metalloendopeptidase activity"/>
    <property type="evidence" value="ECO:0007669"/>
    <property type="project" value="InterPro"/>
</dbReference>
<accession>A0A3P7ZAC3</accession>
<dbReference type="WBParaSite" id="HPBE_0001101801-mRNA-1">
    <property type="protein sequence ID" value="HPBE_0001101801-mRNA-1"/>
    <property type="gene ID" value="HPBE_0001101801"/>
</dbReference>
<dbReference type="OrthoDB" id="291007at2759"/>
<dbReference type="SMART" id="SM00235">
    <property type="entry name" value="ZnMc"/>
    <property type="match status" value="1"/>
</dbReference>
<dbReference type="EMBL" id="UZAH01026955">
    <property type="protein sequence ID" value="VDO87159.1"/>
    <property type="molecule type" value="Genomic_DNA"/>
</dbReference>
<dbReference type="PANTHER" id="PTHR10127:SF802">
    <property type="entry name" value="ZINC METALLOPROTEINASE NAS-10"/>
    <property type="match status" value="1"/>
</dbReference>
<dbReference type="GO" id="GO:0008270">
    <property type="term" value="F:zinc ion binding"/>
    <property type="evidence" value="ECO:0007669"/>
    <property type="project" value="InterPro"/>
</dbReference>
<dbReference type="Proteomes" id="UP000050761">
    <property type="component" value="Unassembled WGS sequence"/>
</dbReference>
<evidence type="ECO:0000313" key="4">
    <source>
        <dbReference type="EMBL" id="VDO87159.1"/>
    </source>
</evidence>
<gene>
    <name evidence="4" type="ORF">HPBE_LOCUS11019</name>
</gene>
<reference evidence="6" key="2">
    <citation type="submission" date="2019-09" db="UniProtKB">
        <authorList>
            <consortium name="WormBaseParasite"/>
        </authorList>
    </citation>
    <scope>IDENTIFICATION</scope>
</reference>